<dbReference type="GO" id="GO:0007015">
    <property type="term" value="P:actin filament organization"/>
    <property type="evidence" value="ECO:0007669"/>
    <property type="project" value="UniProtKB-ARBA"/>
</dbReference>
<dbReference type="PRINTS" id="PR00597">
    <property type="entry name" value="GELSOLIN"/>
</dbReference>
<dbReference type="CDD" id="cd11293">
    <property type="entry name" value="gelsolin_S4_like"/>
    <property type="match status" value="1"/>
</dbReference>
<dbReference type="PANTHER" id="PTHR11977">
    <property type="entry name" value="VILLIN"/>
    <property type="match status" value="1"/>
</dbReference>
<dbReference type="SUPFAM" id="SSF47050">
    <property type="entry name" value="VHP, Villin headpiece domain"/>
    <property type="match status" value="1"/>
</dbReference>
<dbReference type="FunFam" id="3.40.20.10:FF:000093">
    <property type="entry name" value="Villin-like 1"/>
    <property type="match status" value="1"/>
</dbReference>
<evidence type="ECO:0000313" key="7">
    <source>
        <dbReference type="Proteomes" id="UP000006548"/>
    </source>
</evidence>
<dbReference type="GO" id="GO:0051015">
    <property type="term" value="F:actin filament binding"/>
    <property type="evidence" value="ECO:0007669"/>
    <property type="project" value="EnsemblPlants"/>
</dbReference>
<dbReference type="PROSITE" id="PS51089">
    <property type="entry name" value="HP"/>
    <property type="match status" value="1"/>
</dbReference>
<protein>
    <submittedName>
        <fullName evidence="6">Villin-like 1</fullName>
    </submittedName>
</protein>
<evidence type="ECO:0000313" key="5">
    <source>
        <dbReference type="Araport" id="AT2G29890"/>
    </source>
</evidence>
<dbReference type="CDD" id="cd11292">
    <property type="entry name" value="gelsolin_S3_like"/>
    <property type="match status" value="1"/>
</dbReference>
<dbReference type="InterPro" id="IPR003128">
    <property type="entry name" value="Villin_headpiece"/>
</dbReference>
<evidence type="ECO:0000256" key="3">
    <source>
        <dbReference type="SAM" id="MobiDB-lite"/>
    </source>
</evidence>
<evidence type="ECO:0007829" key="10">
    <source>
        <dbReference type="ProteomicsDB" id="F4ILN8"/>
    </source>
</evidence>
<keyword evidence="1" id="KW-0117">Actin capping</keyword>
<dbReference type="CDD" id="cd11289">
    <property type="entry name" value="gelsolin_S2_like"/>
    <property type="match status" value="1"/>
</dbReference>
<dbReference type="InterPro" id="IPR007123">
    <property type="entry name" value="Gelsolin-like_dom"/>
</dbReference>
<accession>F4ILN8</accession>
<evidence type="ECO:0000313" key="8">
    <source>
        <dbReference type="TAIR" id="AT2G29890"/>
    </source>
</evidence>
<reference evidence="7" key="2">
    <citation type="journal article" date="2017" name="Plant J.">
        <title>Araport11: a complete reannotation of the Arabidopsis thaliana reference genome.</title>
        <authorList>
            <person name="Cheng C.Y."/>
            <person name="Krishnakumar V."/>
            <person name="Chan A.P."/>
            <person name="Thibaud-Nissen F."/>
            <person name="Schobel S."/>
            <person name="Town C.D."/>
        </authorList>
    </citation>
    <scope>GENOME REANNOTATION</scope>
    <source>
        <strain evidence="7">cv. Columbia</strain>
    </source>
</reference>
<dbReference type="PANTHER" id="PTHR11977:SF25">
    <property type="entry name" value="VILLIN-1"/>
    <property type="match status" value="1"/>
</dbReference>
<dbReference type="GeneID" id="817539"/>
<evidence type="ECO:0007829" key="9">
    <source>
        <dbReference type="PeptideAtlas" id="F4ILN8"/>
    </source>
</evidence>
<feature type="domain" description="HP" evidence="4">
    <location>
        <begin position="868"/>
        <end position="933"/>
    </location>
</feature>
<gene>
    <name evidence="6 8" type="primary">VLN1</name>
    <name evidence="6" type="synonym">ATVLN1</name>
    <name evidence="6" type="synonym">villin 1</name>
    <name evidence="6" type="synonym">villin-like 1</name>
    <name evidence="5 6" type="ordered locus">At2g29890</name>
    <name evidence="6" type="ORF">F6K5.2</name>
    <name evidence="6" type="ORF">F6K5_2</name>
</gene>
<dbReference type="CDD" id="cd11291">
    <property type="entry name" value="gelsolin_S6_like"/>
    <property type="match status" value="1"/>
</dbReference>
<dbReference type="SMART" id="SM00153">
    <property type="entry name" value="VHP"/>
    <property type="match status" value="1"/>
</dbReference>
<feature type="region of interest" description="Disordered" evidence="3">
    <location>
        <begin position="735"/>
        <end position="783"/>
    </location>
</feature>
<dbReference type="FunFam" id="3.40.20.10:FF:000001">
    <property type="entry name" value="Gelsolin"/>
    <property type="match status" value="1"/>
</dbReference>
<evidence type="ECO:0000256" key="2">
    <source>
        <dbReference type="ARBA" id="ARBA00022737"/>
    </source>
</evidence>
<keyword evidence="2" id="KW-0677">Repeat</keyword>
<dbReference type="Pfam" id="PF00626">
    <property type="entry name" value="Gelsolin"/>
    <property type="match status" value="4"/>
</dbReference>
<dbReference type="RefSeq" id="NP_001189635.1">
    <property type="nucleotide sequence ID" value="NM_001202706.1"/>
</dbReference>
<dbReference type="EMBL" id="CP002685">
    <property type="protein sequence ID" value="AEC08317.1"/>
    <property type="molecule type" value="Genomic_DNA"/>
</dbReference>
<dbReference type="InterPro" id="IPR007122">
    <property type="entry name" value="Villin/Gelsolin"/>
</dbReference>
<dbReference type="SUPFAM" id="SSF55753">
    <property type="entry name" value="Actin depolymerizing proteins"/>
    <property type="match status" value="6"/>
</dbReference>
<dbReference type="CDD" id="cd11288">
    <property type="entry name" value="gelsolin_S5_like"/>
    <property type="match status" value="1"/>
</dbReference>
<dbReference type="AlphaFoldDB" id="F4ILN8"/>
<evidence type="ECO:0000256" key="1">
    <source>
        <dbReference type="ARBA" id="ARBA00022467"/>
    </source>
</evidence>
<keyword evidence="9 10" id="KW-1267">Proteomics identification</keyword>
<evidence type="ECO:0000313" key="6">
    <source>
        <dbReference type="EMBL" id="AEC08317.1"/>
    </source>
</evidence>
<dbReference type="Araport" id="AT2G29890"/>
<name>F4ILN8_ARATH</name>
<dbReference type="SMR" id="F4ILN8"/>
<dbReference type="Gene3D" id="1.10.950.10">
    <property type="entry name" value="Villin headpiece domain"/>
    <property type="match status" value="1"/>
</dbReference>
<dbReference type="SMART" id="SM00262">
    <property type="entry name" value="GEL"/>
    <property type="match status" value="6"/>
</dbReference>
<dbReference type="Pfam" id="PF02209">
    <property type="entry name" value="VHP"/>
    <property type="match status" value="1"/>
</dbReference>
<reference evidence="6 7" key="1">
    <citation type="journal article" date="1999" name="Nature">
        <title>Sequence and analysis of chromosome 2 of the plant Arabidopsis thaliana.</title>
        <authorList>
            <person name="Lin X."/>
            <person name="Kaul S."/>
            <person name="Rounsley S."/>
            <person name="Shea T.P."/>
            <person name="Benito M.I."/>
            <person name="Town C.D."/>
            <person name="Fujii C.Y."/>
            <person name="Mason T."/>
            <person name="Bowman C.L."/>
            <person name="Barnstead M."/>
            <person name="Feldblyum T.V."/>
            <person name="Buell C.R."/>
            <person name="Ketchum K.A."/>
            <person name="Lee J."/>
            <person name="Ronning C.M."/>
            <person name="Koo H.L."/>
            <person name="Moffat K.S."/>
            <person name="Cronin L.A."/>
            <person name="Shen M."/>
            <person name="Pai G."/>
            <person name="Van Aken S."/>
            <person name="Umayam L."/>
            <person name="Tallon L.J."/>
            <person name="Gill J.E."/>
            <person name="Adams M.D."/>
            <person name="Carrera A.J."/>
            <person name="Creasy T.H."/>
            <person name="Goodman H.M."/>
            <person name="Somerville C.R."/>
            <person name="Copenhaver G.P."/>
            <person name="Preuss D."/>
            <person name="Nierman W.C."/>
            <person name="White O."/>
            <person name="Eisen J.A."/>
            <person name="Salzberg S.L."/>
            <person name="Fraser C.M."/>
            <person name="Venter J.C."/>
        </authorList>
    </citation>
    <scope>NUCLEOTIDE SEQUENCE [LARGE SCALE GENOMIC DNA]</scope>
    <source>
        <strain evidence="7">cv. Columbia</strain>
    </source>
</reference>
<dbReference type="Gene3D" id="3.40.20.10">
    <property type="entry name" value="Severin"/>
    <property type="match status" value="6"/>
</dbReference>
<dbReference type="InterPro" id="IPR029006">
    <property type="entry name" value="ADF-H/Gelsolin-like_dom_sf"/>
</dbReference>
<dbReference type="TAIR" id="AT2G29890">
    <property type="gene designation" value="VLN1"/>
</dbReference>
<keyword evidence="7" id="KW-1185">Reference proteome</keyword>
<dbReference type="ProteomicsDB" id="210074"/>
<feature type="compositionally biased region" description="Basic and acidic residues" evidence="3">
    <location>
        <begin position="754"/>
        <end position="764"/>
    </location>
</feature>
<dbReference type="GO" id="GO:0051693">
    <property type="term" value="P:actin filament capping"/>
    <property type="evidence" value="ECO:0007669"/>
    <property type="project" value="UniProtKB-KW"/>
</dbReference>
<dbReference type="Proteomes" id="UP000006548">
    <property type="component" value="Chromosome 2"/>
</dbReference>
<dbReference type="InterPro" id="IPR036886">
    <property type="entry name" value="Villin_headpiece_dom_sf"/>
</dbReference>
<dbReference type="ExpressionAtlas" id="F4ILN8">
    <property type="expression patterns" value="baseline and differential"/>
</dbReference>
<sequence length="933" mass="105865">MSRLSKDIDSAFQGVGTKSGLEIWCVYNKQLISIPKSSFGKFHSGNAYLVLRTFLRKIESPQYDIHYWLGIDANEVDSILASDKALDLDAALGCCTVQYREVQGQETEKFLSYFKPCIIPVEGKYSPKTGIAGETYQVTLLRCKGDHVVRVKEVPFLRSSLNHDDVFILDTASKVFLFAGCNSSTQEKAKAMEVVEYIKDNKHDGRCEVATIEDGKFSGDSDAGEFWSFFGGYAPIPKLSSSTTQEQTQTPCAELFWIDTKGNLHPTGTSSLDKDMLEKNKCYMLDCHSEVFVWMGRNTSLTERKTSISSSEEFLRKEGRSTTTSLVLLTEGLENARFRSFFNKWPQTVESSLYNEGREKVAALFKQKGYDVEELPDEEDDPLYTNCRDNLKVWRVDGDDVSLLSIPDQTKLFTGDCYLVQYKYTYKERTEHLLYVWIGCESIQQDRADAITNASAIVGTTKGESVLCHIYQGNEPSRFFPMFQSLVVFKGGLSRRYKVLLAEKEKIGEEYNENKASLFRVVGTSPRNMQAIQVNLVATSLNSSYSYILQYGASAFTWIGKLSSDSDHEVLDRMLYFLDTSCQPIYIREGNETDTFWNLLGGKSEYPKEKEMRKQIEEPHLFTCSCSSGNDVLKVKEIYNFVQDDLTTEDVFLLDCQSEVYVWIGSNSNIKSKEEALTLGLKFLEMDILEEGLTMRTPVYVVTEGHEPPFFTRFFEWVPEKANMHGNSFERKLASLKGKKTSTKRSSGSQYRSQSKDNASRDLQSRSVSSNGSERGVSPCSSEKLLSLSSAEDMTNSSNSTPVVKKLFSESLLVDPNDGKVSYVNLFTERLGYMTHKYQKRVARQESSSKSDISKQKPRVGINSDLSSLESLAYSYEQLRVDSQKPVTDIDATRREAYLTEKEFEERFGMAKSEFYALPKWKQNKLKISLHLF</sequence>
<dbReference type="CDD" id="cd11290">
    <property type="entry name" value="gelsolin_S1_like"/>
    <property type="match status" value="1"/>
</dbReference>
<evidence type="ECO:0000259" key="4">
    <source>
        <dbReference type="PROSITE" id="PS51089"/>
    </source>
</evidence>
<organism evidence="6 7">
    <name type="scientific">Arabidopsis thaliana</name>
    <name type="common">Mouse-ear cress</name>
    <dbReference type="NCBI Taxonomy" id="3702"/>
    <lineage>
        <taxon>Eukaryota</taxon>
        <taxon>Viridiplantae</taxon>
        <taxon>Streptophyta</taxon>
        <taxon>Embryophyta</taxon>
        <taxon>Tracheophyta</taxon>
        <taxon>Spermatophyta</taxon>
        <taxon>Magnoliopsida</taxon>
        <taxon>eudicotyledons</taxon>
        <taxon>Gunneridae</taxon>
        <taxon>Pentapetalae</taxon>
        <taxon>rosids</taxon>
        <taxon>malvids</taxon>
        <taxon>Brassicales</taxon>
        <taxon>Brassicaceae</taxon>
        <taxon>Camelineae</taxon>
        <taxon>Arabidopsis</taxon>
    </lineage>
</organism>
<proteinExistence type="evidence at protein level"/>